<sequence>MNTPTRVLLKDLANLKYAYNTQIEDWSTWNDEACEYENETWNEKNYAGGYIELIHGSRRDDIHFTIRFQWNAHRDEETEEIFVAPENGTLMHTTFEYDREKLEIYDEEFQLDISDYLENVALFLNTAQASSIQEILSLSNWEDEIKEELKGHS</sequence>
<dbReference type="RefSeq" id="WP_122358872.1">
    <property type="nucleotide sequence ID" value="NZ_BMZW01000035.1"/>
</dbReference>
<dbReference type="Proteomes" id="UP000630864">
    <property type="component" value="Unassembled WGS sequence"/>
</dbReference>
<proteinExistence type="predicted"/>
<reference evidence="1" key="1">
    <citation type="submission" date="2020-09" db="EMBL/GenBank/DDBJ databases">
        <title>Pseudomonas syringae pv. eriobotryae genome sequence causing loquat canker disease.</title>
        <authorList>
            <person name="Fukuda S."/>
            <person name="Tashiro H."/>
            <person name="Nagano Y."/>
        </authorList>
    </citation>
    <scope>NUCLEOTIDE SEQUENCE</scope>
    <source>
        <strain evidence="1">AM001</strain>
    </source>
</reference>
<accession>A0A9P3AG94</accession>
<dbReference type="AlphaFoldDB" id="A0A9P3AG94"/>
<dbReference type="EMBL" id="BMZW01000035">
    <property type="protein sequence ID" value="GFZ62143.1"/>
    <property type="molecule type" value="Genomic_DNA"/>
</dbReference>
<evidence type="ECO:0000313" key="1">
    <source>
        <dbReference type="EMBL" id="GFZ62143.1"/>
    </source>
</evidence>
<name>A0A9P3AG94_PSEA0</name>
<gene>
    <name evidence="1" type="ORF">PSE10A_46540</name>
</gene>
<evidence type="ECO:0000313" key="2">
    <source>
        <dbReference type="Proteomes" id="UP000630864"/>
    </source>
</evidence>
<protein>
    <submittedName>
        <fullName evidence="1">Uncharacterized protein</fullName>
    </submittedName>
</protein>
<organism evidence="1 2">
    <name type="scientific">Pseudomonas amygdali pv. eriobotryae</name>
    <dbReference type="NCBI Taxonomy" id="129137"/>
    <lineage>
        <taxon>Bacteria</taxon>
        <taxon>Pseudomonadati</taxon>
        <taxon>Pseudomonadota</taxon>
        <taxon>Gammaproteobacteria</taxon>
        <taxon>Pseudomonadales</taxon>
        <taxon>Pseudomonadaceae</taxon>
        <taxon>Pseudomonas</taxon>
        <taxon>Pseudomonas amygdali</taxon>
    </lineage>
</organism>
<comment type="caution">
    <text evidence="1">The sequence shown here is derived from an EMBL/GenBank/DDBJ whole genome shotgun (WGS) entry which is preliminary data.</text>
</comment>